<protein>
    <submittedName>
        <fullName evidence="3">Uncharacterized protein</fullName>
    </submittedName>
</protein>
<gene>
    <name evidence="3" type="ORF">FGO68_gene3995</name>
</gene>
<dbReference type="Proteomes" id="UP000785679">
    <property type="component" value="Unassembled WGS sequence"/>
</dbReference>
<evidence type="ECO:0000313" key="3">
    <source>
        <dbReference type="EMBL" id="TNV87532.1"/>
    </source>
</evidence>
<reference evidence="3" key="1">
    <citation type="submission" date="2019-06" db="EMBL/GenBank/DDBJ databases">
        <authorList>
            <person name="Zheng W."/>
        </authorList>
    </citation>
    <scope>NUCLEOTIDE SEQUENCE</scope>
    <source>
        <strain evidence="3">QDHG01</strain>
    </source>
</reference>
<keyword evidence="2" id="KW-0812">Transmembrane</keyword>
<accession>A0A8J8P3R6</accession>
<comment type="caution">
    <text evidence="3">The sequence shown here is derived from an EMBL/GenBank/DDBJ whole genome shotgun (WGS) entry which is preliminary data.</text>
</comment>
<feature type="compositionally biased region" description="Polar residues" evidence="1">
    <location>
        <begin position="770"/>
        <end position="790"/>
    </location>
</feature>
<evidence type="ECO:0000256" key="2">
    <source>
        <dbReference type="SAM" id="Phobius"/>
    </source>
</evidence>
<feature type="transmembrane region" description="Helical" evidence="2">
    <location>
        <begin position="1617"/>
        <end position="1636"/>
    </location>
</feature>
<feature type="transmembrane region" description="Helical" evidence="2">
    <location>
        <begin position="1392"/>
        <end position="1409"/>
    </location>
</feature>
<evidence type="ECO:0000313" key="4">
    <source>
        <dbReference type="Proteomes" id="UP000785679"/>
    </source>
</evidence>
<dbReference type="PANTHER" id="PTHR31600">
    <property type="entry name" value="TINY MACROCYSTS PROTEIN B-RELATED"/>
    <property type="match status" value="1"/>
</dbReference>
<feature type="transmembrane region" description="Helical" evidence="2">
    <location>
        <begin position="1149"/>
        <end position="1166"/>
    </location>
</feature>
<keyword evidence="2" id="KW-1133">Transmembrane helix</keyword>
<feature type="region of interest" description="Disordered" evidence="1">
    <location>
        <begin position="186"/>
        <end position="206"/>
    </location>
</feature>
<evidence type="ECO:0000256" key="1">
    <source>
        <dbReference type="SAM" id="MobiDB-lite"/>
    </source>
</evidence>
<proteinExistence type="predicted"/>
<feature type="region of interest" description="Disordered" evidence="1">
    <location>
        <begin position="767"/>
        <end position="790"/>
    </location>
</feature>
<dbReference type="EMBL" id="RRYP01000379">
    <property type="protein sequence ID" value="TNV87532.1"/>
    <property type="molecule type" value="Genomic_DNA"/>
</dbReference>
<sequence length="1678" mass="192278">MTIHSYFSRRLRRLSLLICSTGCSFNFTIFLLSLTSSSASLLRTFIVVWIIILSVSLLIKKRNYQAVLQQIAEVNVDELEPVKDAKLIQQAVQVLWEQIEASERDQSRQRVINQMIIRHEEDMQSEDVLSYMEVISLLAAGGLEVLENELPDAQDQDKAYESASQSFYLSMQHHSLANLNLNSDRQRQTQNENSEMQEESLTSIREHRTLRKLQTNGSENKGTFNQSCKRFNTDIENGISGGTIERKSLQLNDVFVKNTITKNHNAFLNQKRGQDYEGKGLISHVVKLLNQTADGEITQSEAIKLVKVRYLYDMLQGKWARRFPKNTTLMFFRAYLGIEYLQNKYLALTSIAGINQLSNKKGYIEQLQDLISEGYFVGKCEVKDENLGEMHVEIGEYLNESLQVDKIIHQLAKCSDFIGQFWAFYGQDELGPQQFTVFSWLSNRIPRLLSEIRRISHSLERASSANQVYKSDLLYISISHFYTIVLRDSALGSKVLSKYESIIGIKNSGEGGPQFQKTAFNEDGQEEIGVMVVDGKFDLYGKVIFGNKYIIQALGYKSVKELASMTIHRIMPRCVAEVHNLFWKGFQSVGEPKVLDKLRYLFVKDAENCITPFKCFIKFQYTPQFGYCFIGLFSKPQNIMFHSTEVPLDLEDTCQLICNKQGQILDCSPSANSILRLTPTIIEGLQAQLTEGLNLSILNPHSLHLKEIDFDSANCIHFKQIKLNMQPLYKFIDYFEQNDERGNYNSNESSPLFSSISSSIQSSYQAYERAQTQKMGGPNPFNTNVAFESGNSDESEDILKVQMKIIRECYDLGSQYAPLELYYVLITEQVYYQTNDLASQFEEKRQTLMHSNSLNEGPQTERQLAFQRDNIYGEYANFMQGTFGNNNQFKNSRDDSLRQVEIPSQGRDMASQYSASMQQDNSVRVMDEGIEEQRLPKALNFLRFALSILLSALLILSVTQYLVNQSQLETIRKLEKIMISCKQNEEYITQINLMTRSYLNIMKNLERDSSSLVNDSSLHIREEAFQLIDKIRVNVNELQVYFNQANVIKAKIFNLLPNMTVENRDVLRFYGVNLWLVRLEELYSYTIINSTVGTFEGRDIKRASVFDILVFITQYNGRLTILEVFENLIQDEQSLIESSMNKGVLQNNTFLLLSAVLTLLGLLISLKQLHTLLSFKHIIFTLFNSAMSSPQIDLHQKGAKSFQTYVETGSESMLVEQQQRVNVYKQAIGTYKNGLGESSALKRAKSMYIGPQVPEEQAVQKKAAAAIVIEKKPQAGGEIGRRKSMLKRQSLFVREEHFLGLVPPPNVMQTKAQQQLIELRKLYGGVNNAPVKEEPKKQDSEPMRFTQKDEEEDQDTSPRHNEPSHSSAPDAPKEFHLIQQLSLNKARLQWRLAPLVIALAAVFVVYFLVQQLLFVRLQELVKVDSEQMISMIESSRCLEGMIDGVRQIQVANNTEYDISFGILKVVQSNKGKYFNQTFQNCLQITKQVQTWLQTSLNSRYYITPASQSLDGSMCAQQSSTTLPYDVCTHIYKGVFQQGILQATSLFLKDVMYSYLRFINSQAGITRHDLIQDYLNAPQMLDMLDAEFFFLSPFLRHHYQLVIDEVLGEQVNALANKATLIAFSLFLAVIIIMYLFLEFSMLSKGKKWFWRVFMLVQLLPRDDMDKEMVKKINELVANN</sequence>
<keyword evidence="2" id="KW-0472">Membrane</keyword>
<dbReference type="PANTHER" id="PTHR31600:SF2">
    <property type="entry name" value="GAMETE ENRICHED GENE 10 PROTEIN-RELATED"/>
    <property type="match status" value="1"/>
</dbReference>
<dbReference type="InterPro" id="IPR052994">
    <property type="entry name" value="Tiny_macrocysts_regulators"/>
</dbReference>
<feature type="compositionally biased region" description="Polar residues" evidence="1">
    <location>
        <begin position="186"/>
        <end position="203"/>
    </location>
</feature>
<feature type="transmembrane region" description="Helical" evidence="2">
    <location>
        <begin position="941"/>
        <end position="963"/>
    </location>
</feature>
<organism evidence="3 4">
    <name type="scientific">Halteria grandinella</name>
    <dbReference type="NCBI Taxonomy" id="5974"/>
    <lineage>
        <taxon>Eukaryota</taxon>
        <taxon>Sar</taxon>
        <taxon>Alveolata</taxon>
        <taxon>Ciliophora</taxon>
        <taxon>Intramacronucleata</taxon>
        <taxon>Spirotrichea</taxon>
        <taxon>Stichotrichia</taxon>
        <taxon>Sporadotrichida</taxon>
        <taxon>Halteriidae</taxon>
        <taxon>Halteria</taxon>
    </lineage>
</organism>
<keyword evidence="4" id="KW-1185">Reference proteome</keyword>
<name>A0A8J8P3R6_HALGN</name>
<feature type="region of interest" description="Disordered" evidence="1">
    <location>
        <begin position="1328"/>
        <end position="1371"/>
    </location>
</feature>
<feature type="transmembrane region" description="Helical" evidence="2">
    <location>
        <begin position="14"/>
        <end position="34"/>
    </location>
</feature>
<feature type="compositionally biased region" description="Basic and acidic residues" evidence="1">
    <location>
        <begin position="1331"/>
        <end position="1348"/>
    </location>
</feature>